<keyword evidence="4" id="KW-0479">Metal-binding</keyword>
<keyword evidence="7" id="KW-0833">Ubl conjugation pathway</keyword>
<keyword evidence="5" id="KW-0677">Repeat</keyword>
<dbReference type="PROSITE" id="PS00518">
    <property type="entry name" value="ZF_RING_1"/>
    <property type="match status" value="1"/>
</dbReference>
<evidence type="ECO:0000256" key="6">
    <source>
        <dbReference type="ARBA" id="ARBA00022771"/>
    </source>
</evidence>
<dbReference type="CDD" id="cd22584">
    <property type="entry name" value="Rcat_RBR_unk"/>
    <property type="match status" value="1"/>
</dbReference>
<dbReference type="InterPro" id="IPR031127">
    <property type="entry name" value="E3_UB_ligase_RBR"/>
</dbReference>
<evidence type="ECO:0000256" key="1">
    <source>
        <dbReference type="ARBA" id="ARBA00001798"/>
    </source>
</evidence>
<keyword evidence="8" id="KW-0862">Zinc</keyword>
<dbReference type="EC" id="2.3.2.31" evidence="2"/>
<keyword evidence="3" id="KW-0808">Transferase</keyword>
<dbReference type="EMBL" id="KZ678128">
    <property type="protein sequence ID" value="PSN73813.1"/>
    <property type="molecule type" value="Genomic_DNA"/>
</dbReference>
<evidence type="ECO:0000256" key="7">
    <source>
        <dbReference type="ARBA" id="ARBA00022786"/>
    </source>
</evidence>
<organism evidence="10 11">
    <name type="scientific">Corynespora cassiicola Philippines</name>
    <dbReference type="NCBI Taxonomy" id="1448308"/>
    <lineage>
        <taxon>Eukaryota</taxon>
        <taxon>Fungi</taxon>
        <taxon>Dikarya</taxon>
        <taxon>Ascomycota</taxon>
        <taxon>Pezizomycotina</taxon>
        <taxon>Dothideomycetes</taxon>
        <taxon>Pleosporomycetidae</taxon>
        <taxon>Pleosporales</taxon>
        <taxon>Corynesporascaceae</taxon>
        <taxon>Corynespora</taxon>
    </lineage>
</organism>
<evidence type="ECO:0000256" key="4">
    <source>
        <dbReference type="ARBA" id="ARBA00022723"/>
    </source>
</evidence>
<proteinExistence type="predicted"/>
<name>A0A2T2P831_CORCC</name>
<evidence type="ECO:0000256" key="5">
    <source>
        <dbReference type="ARBA" id="ARBA00022737"/>
    </source>
</evidence>
<dbReference type="InterPro" id="IPR002867">
    <property type="entry name" value="IBR_dom"/>
</dbReference>
<dbReference type="CDD" id="cd20335">
    <property type="entry name" value="BRcat_RBR"/>
    <property type="match status" value="1"/>
</dbReference>
<dbReference type="InterPro" id="IPR044066">
    <property type="entry name" value="TRIAD_supradom"/>
</dbReference>
<reference evidence="10 11" key="1">
    <citation type="journal article" date="2018" name="Front. Microbiol.">
        <title>Genome-Wide Analysis of Corynespora cassiicola Leaf Fall Disease Putative Effectors.</title>
        <authorList>
            <person name="Lopez D."/>
            <person name="Ribeiro S."/>
            <person name="Label P."/>
            <person name="Fumanal B."/>
            <person name="Venisse J.S."/>
            <person name="Kohler A."/>
            <person name="de Oliveira R.R."/>
            <person name="Labutti K."/>
            <person name="Lipzen A."/>
            <person name="Lail K."/>
            <person name="Bauer D."/>
            <person name="Ohm R.A."/>
            <person name="Barry K.W."/>
            <person name="Spatafora J."/>
            <person name="Grigoriev I.V."/>
            <person name="Martin F.M."/>
            <person name="Pujade-Renaud V."/>
        </authorList>
    </citation>
    <scope>NUCLEOTIDE SEQUENCE [LARGE SCALE GENOMIC DNA]</scope>
    <source>
        <strain evidence="10 11">Philippines</strain>
    </source>
</reference>
<dbReference type="STRING" id="1448308.A0A2T2P831"/>
<evidence type="ECO:0000313" key="10">
    <source>
        <dbReference type="EMBL" id="PSN73813.1"/>
    </source>
</evidence>
<dbReference type="InterPro" id="IPR017907">
    <property type="entry name" value="Znf_RING_CS"/>
</dbReference>
<dbReference type="GO" id="GO:0008270">
    <property type="term" value="F:zinc ion binding"/>
    <property type="evidence" value="ECO:0007669"/>
    <property type="project" value="UniProtKB-KW"/>
</dbReference>
<evidence type="ECO:0000256" key="3">
    <source>
        <dbReference type="ARBA" id="ARBA00022679"/>
    </source>
</evidence>
<gene>
    <name evidence="10" type="ORF">BS50DRAFT_510334</name>
</gene>
<evidence type="ECO:0000256" key="2">
    <source>
        <dbReference type="ARBA" id="ARBA00012251"/>
    </source>
</evidence>
<evidence type="ECO:0000313" key="11">
    <source>
        <dbReference type="Proteomes" id="UP000240883"/>
    </source>
</evidence>
<feature type="domain" description="RING-type" evidence="9">
    <location>
        <begin position="176"/>
        <end position="364"/>
    </location>
</feature>
<evidence type="ECO:0000259" key="9">
    <source>
        <dbReference type="PROSITE" id="PS51873"/>
    </source>
</evidence>
<dbReference type="AlphaFoldDB" id="A0A2T2P831"/>
<dbReference type="Pfam" id="PF01485">
    <property type="entry name" value="IBR"/>
    <property type="match status" value="2"/>
</dbReference>
<dbReference type="GO" id="GO:0016567">
    <property type="term" value="P:protein ubiquitination"/>
    <property type="evidence" value="ECO:0007669"/>
    <property type="project" value="InterPro"/>
</dbReference>
<dbReference type="Gene3D" id="1.20.120.1750">
    <property type="match status" value="1"/>
</dbReference>
<keyword evidence="6" id="KW-0863">Zinc-finger</keyword>
<dbReference type="PROSITE" id="PS51873">
    <property type="entry name" value="TRIAD"/>
    <property type="match status" value="1"/>
</dbReference>
<evidence type="ECO:0000256" key="8">
    <source>
        <dbReference type="ARBA" id="ARBA00022833"/>
    </source>
</evidence>
<dbReference type="PANTHER" id="PTHR11685">
    <property type="entry name" value="RBR FAMILY RING FINGER AND IBR DOMAIN-CONTAINING"/>
    <property type="match status" value="1"/>
</dbReference>
<dbReference type="OrthoDB" id="10009520at2759"/>
<protein>
    <recommendedName>
        <fullName evidence="2">RBR-type E3 ubiquitin transferase</fullName>
        <ecNumber evidence="2">2.3.2.31</ecNumber>
    </recommendedName>
</protein>
<dbReference type="GO" id="GO:0061630">
    <property type="term" value="F:ubiquitin protein ligase activity"/>
    <property type="evidence" value="ECO:0007669"/>
    <property type="project" value="UniProtKB-EC"/>
</dbReference>
<accession>A0A2T2P831</accession>
<dbReference type="Proteomes" id="UP000240883">
    <property type="component" value="Unassembled WGS sequence"/>
</dbReference>
<comment type="catalytic activity">
    <reaction evidence="1">
        <text>[E2 ubiquitin-conjugating enzyme]-S-ubiquitinyl-L-cysteine + [acceptor protein]-L-lysine = [E2 ubiquitin-conjugating enzyme]-L-cysteine + [acceptor protein]-N(6)-ubiquitinyl-L-lysine.</text>
        <dbReference type="EC" id="2.3.2.31"/>
    </reaction>
</comment>
<sequence length="364" mass="40859">MSATILSVQSRHPSYLDDEIVALSLQLEELKYRQETSKGKWNNNNVPDLEVAYANYLTEMEHHFAFLKDVKLAHSIANAVNTDGEAIAEIFQLETQAQEDHRLAVQLSTDDPNLEAPPPYTEKNPDKIVEDEVLQLLTNIMRSNDGLYDDPNPSQAGPSMTYAERQTNVLGKLASDTHECIGCSETFRFIDFFELECRHKYCGACLKRVIMRAVAEKDLAWLPPRCCGTSIPNASIIRLLDQEELNDFQDAQVEKETSNKTYCSNPNCCRFILPQHIVAGEATCSNCQTKTCSMCKNASHEDDCPADPNLQATLSLGAQRGWQRCFSCRTLVEINLGCNHMTCKCGAQFCYLCGTRWREGACAF</sequence>
<dbReference type="SUPFAM" id="SSF57850">
    <property type="entry name" value="RING/U-box"/>
    <property type="match status" value="2"/>
</dbReference>
<keyword evidence="11" id="KW-1185">Reference proteome</keyword>